<keyword evidence="2" id="KW-0472">Membrane</keyword>
<comment type="caution">
    <text evidence="3">The sequence shown here is derived from an EMBL/GenBank/DDBJ whole genome shotgun (WGS) entry which is preliminary data.</text>
</comment>
<feature type="compositionally biased region" description="Gly residues" evidence="1">
    <location>
        <begin position="523"/>
        <end position="535"/>
    </location>
</feature>
<dbReference type="PANTHER" id="PTHR42088">
    <property type="entry name" value="YALI0F10131P"/>
    <property type="match status" value="1"/>
</dbReference>
<sequence>MDSVEVGSPILRLGPRIMIRDEPPARLQARKDCVSTSNSDTCEKPQGQNTMVLPIVLGVVIPVCVVAAIIFYLHHRNVKRQRAEDIQDPHKDLDFGLDLSAADKPGKRGKRRSMFGYEKPVHRPGQLSMDMNLSSPYLLPPGAHSKESLSQGFPEVHDPYRLVPHYVNSETGSIRSFGAGKEGSMYNGSTKHASTVTGRSIGTSRFPPPPRQNSLPKSPTTPTEKIDPFATPSATESNRQVAKEEEVRDSQLPVQPVVPEIGVAYPDADHLGAQMPDIRSPPPIMPKDPQERLNSPPSTQSQFPQAPHHQDSIGVAQPGGDFPLPPSQQGSGLGLDFNLPKPPSPPTNDLLPQDNSYSYYDEQPQIHTSEYHEHHETEERGRAPRRQDSLGFAQQQPVQDGLGVPQQDNKRLSVGFRPLPPADELESEDPEYRANRIRSFYKEYFDDSKEAAPAVPAIPQYYEDYDQSYLGDAAYYDADTNTFVMPYAQPVTRRAMTPPPAGRNRGPPGPRGPPRRGPHGPRGSLGGMSLPGGPGRPRAGSAFSPRPGSSASARMGRPGPKKKLPPPSALYTLPTPSKLKDDSFAIMNAVDFAPPDSIADRAQGRSQSPLGERRAYQLKVPAASPLVSAFDEMSTLPSPHLLRKSNTFTNLDFAPPKKFKDADTMSDAGSIRSNRSGISTANLSAIRGGAGRVSRLPEDVVFTQAALGNQLKPQWDMNR</sequence>
<evidence type="ECO:0000313" key="4">
    <source>
        <dbReference type="Proteomes" id="UP001175261"/>
    </source>
</evidence>
<dbReference type="AlphaFoldDB" id="A0AA39L716"/>
<accession>A0AA39L716</accession>
<feature type="transmembrane region" description="Helical" evidence="2">
    <location>
        <begin position="51"/>
        <end position="73"/>
    </location>
</feature>
<gene>
    <name evidence="3" type="ORF">NLU13_6182</name>
</gene>
<keyword evidence="2" id="KW-0812">Transmembrane</keyword>
<feature type="region of interest" description="Disordered" evidence="1">
    <location>
        <begin position="177"/>
        <end position="432"/>
    </location>
</feature>
<feature type="compositionally biased region" description="Polar residues" evidence="1">
    <location>
        <begin position="186"/>
        <end position="203"/>
    </location>
</feature>
<keyword evidence="4" id="KW-1185">Reference proteome</keyword>
<organism evidence="3 4">
    <name type="scientific">Sarocladium strictum</name>
    <name type="common">Black bundle disease fungus</name>
    <name type="synonym">Acremonium strictum</name>
    <dbReference type="NCBI Taxonomy" id="5046"/>
    <lineage>
        <taxon>Eukaryota</taxon>
        <taxon>Fungi</taxon>
        <taxon>Dikarya</taxon>
        <taxon>Ascomycota</taxon>
        <taxon>Pezizomycotina</taxon>
        <taxon>Sordariomycetes</taxon>
        <taxon>Hypocreomycetidae</taxon>
        <taxon>Hypocreales</taxon>
        <taxon>Sarocladiaceae</taxon>
        <taxon>Sarocladium</taxon>
    </lineage>
</organism>
<dbReference type="EMBL" id="JAPDFR010000005">
    <property type="protein sequence ID" value="KAK0386345.1"/>
    <property type="molecule type" value="Genomic_DNA"/>
</dbReference>
<feature type="compositionally biased region" description="Basic and acidic residues" evidence="1">
    <location>
        <begin position="369"/>
        <end position="388"/>
    </location>
</feature>
<feature type="compositionally biased region" description="Polar residues" evidence="1">
    <location>
        <begin position="212"/>
        <end position="223"/>
    </location>
</feature>
<name>A0AA39L716_SARSR</name>
<dbReference type="Proteomes" id="UP001175261">
    <property type="component" value="Unassembled WGS sequence"/>
</dbReference>
<feature type="region of interest" description="Disordered" evidence="1">
    <location>
        <begin position="489"/>
        <end position="576"/>
    </location>
</feature>
<proteinExistence type="predicted"/>
<protein>
    <submittedName>
        <fullName evidence="3">Uncharacterized protein</fullName>
    </submittedName>
</protein>
<evidence type="ECO:0000256" key="1">
    <source>
        <dbReference type="SAM" id="MobiDB-lite"/>
    </source>
</evidence>
<feature type="compositionally biased region" description="Polar residues" evidence="1">
    <location>
        <begin position="292"/>
        <end position="304"/>
    </location>
</feature>
<feature type="compositionally biased region" description="Pro residues" evidence="1">
    <location>
        <begin position="497"/>
        <end position="512"/>
    </location>
</feature>
<keyword evidence="2" id="KW-1133">Transmembrane helix</keyword>
<evidence type="ECO:0000313" key="3">
    <source>
        <dbReference type="EMBL" id="KAK0386345.1"/>
    </source>
</evidence>
<evidence type="ECO:0000256" key="2">
    <source>
        <dbReference type="SAM" id="Phobius"/>
    </source>
</evidence>
<dbReference type="PANTHER" id="PTHR42088:SF1">
    <property type="entry name" value="YALI0F10131P"/>
    <property type="match status" value="1"/>
</dbReference>
<reference evidence="3" key="1">
    <citation type="submission" date="2022-10" db="EMBL/GenBank/DDBJ databases">
        <title>Determination and structural analysis of whole genome sequence of Sarocladium strictum F4-1.</title>
        <authorList>
            <person name="Hu L."/>
            <person name="Jiang Y."/>
        </authorList>
    </citation>
    <scope>NUCLEOTIDE SEQUENCE</scope>
    <source>
        <strain evidence="3">F4-1</strain>
    </source>
</reference>